<organism evidence="4">
    <name type="scientific">Fonticula alba</name>
    <name type="common">Slime mold</name>
    <dbReference type="NCBI Taxonomy" id="691883"/>
    <lineage>
        <taxon>Eukaryota</taxon>
        <taxon>Rotosphaerida</taxon>
        <taxon>Fonticulaceae</taxon>
        <taxon>Fonticula</taxon>
    </lineage>
</organism>
<keyword evidence="1" id="KW-1017">Isopeptide bond</keyword>
<dbReference type="GO" id="GO:0006995">
    <property type="term" value="P:cellular response to nitrogen starvation"/>
    <property type="evidence" value="ECO:0007669"/>
    <property type="project" value="TreeGrafter"/>
</dbReference>
<dbReference type="eggNOG" id="KOG2976">
    <property type="taxonomic scope" value="Eukaryota"/>
</dbReference>
<dbReference type="GO" id="GO:0019776">
    <property type="term" value="F:Atg8-family ligase activity"/>
    <property type="evidence" value="ECO:0007669"/>
    <property type="project" value="TreeGrafter"/>
</dbReference>
<dbReference type="InterPro" id="IPR007239">
    <property type="entry name" value="Atg5"/>
</dbReference>
<dbReference type="InterPro" id="IPR042527">
    <property type="entry name" value="Atg5_UblA_dom_sf"/>
</dbReference>
<dbReference type="Proteomes" id="UP000030693">
    <property type="component" value="Unassembled WGS sequence"/>
</dbReference>
<dbReference type="Pfam" id="PF20638">
    <property type="entry name" value="ATG5_UblA"/>
    <property type="match status" value="1"/>
</dbReference>
<evidence type="ECO:0000259" key="3">
    <source>
        <dbReference type="Pfam" id="PF20638"/>
    </source>
</evidence>
<feature type="domain" description="Autophagy protein ATG5 UblA" evidence="3">
    <location>
        <begin position="17"/>
        <end position="99"/>
    </location>
</feature>
<comment type="subcellular location">
    <subcellularLocation>
        <location evidence="1">Preautophagosomal structure membrane</location>
        <topology evidence="1">Peripheral membrane protein</topology>
    </subcellularLocation>
</comment>
<dbReference type="InterPro" id="IPR042526">
    <property type="entry name" value="Atg5_HR"/>
</dbReference>
<dbReference type="GO" id="GO:0044233">
    <property type="term" value="C:mitochondria-associated endoplasmic reticulum membrane contact site"/>
    <property type="evidence" value="ECO:0007669"/>
    <property type="project" value="TreeGrafter"/>
</dbReference>
<evidence type="ECO:0000259" key="2">
    <source>
        <dbReference type="Pfam" id="PF04106"/>
    </source>
</evidence>
<dbReference type="Gene3D" id="1.10.246.190">
    <property type="entry name" value="Autophagy protein Apg5, helix rich domain"/>
    <property type="match status" value="1"/>
</dbReference>
<evidence type="ECO:0000313" key="4">
    <source>
        <dbReference type="EMBL" id="KCV71019.1"/>
    </source>
</evidence>
<keyword evidence="1" id="KW-0832">Ubl conjugation</keyword>
<comment type="similarity">
    <text evidence="1">Belongs to the ATG5 family.</text>
</comment>
<keyword evidence="5" id="KW-1185">Reference proteome</keyword>
<dbReference type="STRING" id="691883.A0A058Z9P9"/>
<sequence length="299" mass="33457">MSSTSLAFDKEVFSSCFEGRVPVLFHFQDSTEPVFHLIPRNTYLSLYVEPLLQRLASPAEDGTVPVLERQHVHFEHNGTQLPLGWPVGVLFDLLCRPFPGDAGLNVGASVPNFKLPFLVTVLYDTAQSKESTFFLTQRPLEATIKLEDATLHHWQFSCKMAEHFAYGATEVFFKLPDSVSRQAFGALKDVSSKDYLGVMQQFFDRPSHEAPSFLPFRLYVSKSMSCITLPVKPTLEDAGRATTLGEYITAVAPSEAAKLNTKLIALIHGIRVPLSTPCLWLMVNMCHADMFVHVVLRHI</sequence>
<keyword evidence="1" id="KW-0072">Autophagy</keyword>
<dbReference type="AlphaFoldDB" id="A0A058Z9P9"/>
<evidence type="ECO:0000313" key="5">
    <source>
        <dbReference type="Proteomes" id="UP000030693"/>
    </source>
</evidence>
<dbReference type="Gene3D" id="3.10.20.620">
    <property type="match status" value="1"/>
</dbReference>
<dbReference type="Gene3D" id="3.10.20.90">
    <property type="entry name" value="Phosphatidylinositol 3-kinase Catalytic Subunit, Chain A, domain 1"/>
    <property type="match status" value="1"/>
</dbReference>
<dbReference type="InterPro" id="IPR048318">
    <property type="entry name" value="ATG5_UblB"/>
</dbReference>
<dbReference type="OrthoDB" id="272162at2759"/>
<comment type="function">
    <text evidence="1">Involved in autophagic vesicle formation.</text>
</comment>
<gene>
    <name evidence="4" type="ORF">H696_01965</name>
</gene>
<evidence type="ECO:0000256" key="1">
    <source>
        <dbReference type="RuleBase" id="RU361202"/>
    </source>
</evidence>
<dbReference type="GO" id="GO:0034045">
    <property type="term" value="C:phagophore assembly site membrane"/>
    <property type="evidence" value="ECO:0007669"/>
    <property type="project" value="UniProtKB-SubCell"/>
</dbReference>
<dbReference type="GO" id="GO:0061908">
    <property type="term" value="C:phagophore"/>
    <property type="evidence" value="ECO:0007669"/>
    <property type="project" value="TreeGrafter"/>
</dbReference>
<dbReference type="GO" id="GO:0034274">
    <property type="term" value="C:Atg12-Atg5-Atg16 complex"/>
    <property type="evidence" value="ECO:0007669"/>
    <property type="project" value="TreeGrafter"/>
</dbReference>
<proteinExistence type="inferred from homology"/>
<protein>
    <recommendedName>
        <fullName evidence="1">Autophagy protein 5</fullName>
    </recommendedName>
</protein>
<reference evidence="4" key="1">
    <citation type="submission" date="2013-04" db="EMBL/GenBank/DDBJ databases">
        <title>The Genome Sequence of Fonticula alba ATCC 38817.</title>
        <authorList>
            <consortium name="The Broad Institute Genomics Platform"/>
            <person name="Russ C."/>
            <person name="Cuomo C."/>
            <person name="Burger G."/>
            <person name="Gray M.W."/>
            <person name="Holland P.W.H."/>
            <person name="King N."/>
            <person name="Lang F.B.F."/>
            <person name="Roger A.J."/>
            <person name="Ruiz-Trillo I."/>
            <person name="Brown M."/>
            <person name="Walker B."/>
            <person name="Young S."/>
            <person name="Zeng Q."/>
            <person name="Gargeya S."/>
            <person name="Fitzgerald M."/>
            <person name="Haas B."/>
            <person name="Abouelleil A."/>
            <person name="Allen A.W."/>
            <person name="Alvarado L."/>
            <person name="Arachchi H.M."/>
            <person name="Berlin A.M."/>
            <person name="Chapman S.B."/>
            <person name="Gainer-Dewar J."/>
            <person name="Goldberg J."/>
            <person name="Griggs A."/>
            <person name="Gujja S."/>
            <person name="Hansen M."/>
            <person name="Howarth C."/>
            <person name="Imamovic A."/>
            <person name="Ireland A."/>
            <person name="Larimer J."/>
            <person name="McCowan C."/>
            <person name="Murphy C."/>
            <person name="Pearson M."/>
            <person name="Poon T.W."/>
            <person name="Priest M."/>
            <person name="Roberts A."/>
            <person name="Saif S."/>
            <person name="Shea T."/>
            <person name="Sisk P."/>
            <person name="Sykes S."/>
            <person name="Wortman J."/>
            <person name="Nusbaum C."/>
            <person name="Birren B."/>
        </authorList>
    </citation>
    <scope>NUCLEOTIDE SEQUENCE [LARGE SCALE GENOMIC DNA]</scope>
    <source>
        <strain evidence="4">ATCC 38817</strain>
    </source>
</reference>
<accession>A0A058Z9P9</accession>
<dbReference type="RefSeq" id="XP_009494142.1">
    <property type="nucleotide sequence ID" value="XM_009495867.1"/>
</dbReference>
<dbReference type="PANTHER" id="PTHR13040">
    <property type="entry name" value="AUTOPHAGY PROTEIN 5"/>
    <property type="match status" value="1"/>
</dbReference>
<name>A0A058Z9P9_FONAL</name>
<comment type="subunit">
    <text evidence="1">Conjugated with ATG12.</text>
</comment>
<dbReference type="Pfam" id="PF04106">
    <property type="entry name" value="ATG5_UblB"/>
    <property type="match status" value="1"/>
</dbReference>
<dbReference type="GO" id="GO:0000422">
    <property type="term" value="P:autophagy of mitochondrion"/>
    <property type="evidence" value="ECO:0007669"/>
    <property type="project" value="TreeGrafter"/>
</dbReference>
<dbReference type="GeneID" id="20526690"/>
<keyword evidence="1" id="KW-0472">Membrane</keyword>
<dbReference type="EMBL" id="KB932203">
    <property type="protein sequence ID" value="KCV71019.1"/>
    <property type="molecule type" value="Genomic_DNA"/>
</dbReference>
<dbReference type="GO" id="GO:0034727">
    <property type="term" value="P:piecemeal microautophagy of the nucleus"/>
    <property type="evidence" value="ECO:0007669"/>
    <property type="project" value="TreeGrafter"/>
</dbReference>
<dbReference type="InterPro" id="IPR048939">
    <property type="entry name" value="ATG5_UblA"/>
</dbReference>
<dbReference type="GO" id="GO:0005776">
    <property type="term" value="C:autophagosome"/>
    <property type="evidence" value="ECO:0007669"/>
    <property type="project" value="TreeGrafter"/>
</dbReference>
<dbReference type="PANTHER" id="PTHR13040:SF2">
    <property type="entry name" value="AUTOPHAGY PROTEIN 5"/>
    <property type="match status" value="1"/>
</dbReference>
<feature type="domain" description="Autophagy protein ATG5 UblB" evidence="2">
    <location>
        <begin position="214"/>
        <end position="296"/>
    </location>
</feature>